<keyword evidence="3 6" id="KW-0694">RNA-binding</keyword>
<evidence type="ECO:0000256" key="4">
    <source>
        <dbReference type="ARBA" id="ARBA00023187"/>
    </source>
</evidence>
<evidence type="ECO:0000256" key="1">
    <source>
        <dbReference type="ARBA" id="ARBA00004123"/>
    </source>
</evidence>
<dbReference type="PROSITE" id="PS50102">
    <property type="entry name" value="RRM"/>
    <property type="match status" value="1"/>
</dbReference>
<dbReference type="InterPro" id="IPR035979">
    <property type="entry name" value="RBD_domain_sf"/>
</dbReference>
<dbReference type="CDD" id="cd12311">
    <property type="entry name" value="RRM_SRSF2_SRSF8"/>
    <property type="match status" value="1"/>
</dbReference>
<accession>A0ABP0UQ45</accession>
<feature type="domain" description="RRM" evidence="8">
    <location>
        <begin position="16"/>
        <end position="94"/>
    </location>
</feature>
<feature type="compositionally biased region" description="Polar residues" evidence="7">
    <location>
        <begin position="246"/>
        <end position="256"/>
    </location>
</feature>
<dbReference type="PANTHER" id="PTHR48028">
    <property type="entry name" value="GLYCINE-RICH RNA-BINDING PROTEIN RZ1A"/>
    <property type="match status" value="1"/>
</dbReference>
<dbReference type="EMBL" id="OZ019897">
    <property type="protein sequence ID" value="CAK9227260.1"/>
    <property type="molecule type" value="Genomic_DNA"/>
</dbReference>
<feature type="compositionally biased region" description="Basic and acidic residues" evidence="7">
    <location>
        <begin position="142"/>
        <end position="160"/>
    </location>
</feature>
<dbReference type="PANTHER" id="PTHR48028:SF4">
    <property type="entry name" value="SC35-LIKE SPLICING FACTOR"/>
    <property type="match status" value="1"/>
</dbReference>
<dbReference type="SMART" id="SM00360">
    <property type="entry name" value="RRM"/>
    <property type="match status" value="1"/>
</dbReference>
<name>A0ABP0UQ45_9BRYO</name>
<dbReference type="InterPro" id="IPR000504">
    <property type="entry name" value="RRM_dom"/>
</dbReference>
<dbReference type="Proteomes" id="UP001497512">
    <property type="component" value="Chromosome 5"/>
</dbReference>
<protein>
    <recommendedName>
        <fullName evidence="8">RRM domain-containing protein</fullName>
    </recommendedName>
</protein>
<dbReference type="SUPFAM" id="SSF54928">
    <property type="entry name" value="RNA-binding domain, RBD"/>
    <property type="match status" value="1"/>
</dbReference>
<feature type="compositionally biased region" description="Basic and acidic residues" evidence="7">
    <location>
        <begin position="177"/>
        <end position="189"/>
    </location>
</feature>
<dbReference type="InterPro" id="IPR051106">
    <property type="entry name" value="RNA-bind/splicing_reg"/>
</dbReference>
<feature type="compositionally biased region" description="Basic residues" evidence="7">
    <location>
        <begin position="113"/>
        <end position="136"/>
    </location>
</feature>
<feature type="region of interest" description="Disordered" evidence="7">
    <location>
        <begin position="99"/>
        <end position="271"/>
    </location>
</feature>
<dbReference type="Pfam" id="PF00076">
    <property type="entry name" value="RRM_1"/>
    <property type="match status" value="1"/>
</dbReference>
<organism evidence="9 10">
    <name type="scientific">Sphagnum troendelagicum</name>
    <dbReference type="NCBI Taxonomy" id="128251"/>
    <lineage>
        <taxon>Eukaryota</taxon>
        <taxon>Viridiplantae</taxon>
        <taxon>Streptophyta</taxon>
        <taxon>Embryophyta</taxon>
        <taxon>Bryophyta</taxon>
        <taxon>Sphagnophytina</taxon>
        <taxon>Sphagnopsida</taxon>
        <taxon>Sphagnales</taxon>
        <taxon>Sphagnaceae</taxon>
        <taxon>Sphagnum</taxon>
    </lineage>
</organism>
<evidence type="ECO:0000259" key="8">
    <source>
        <dbReference type="PROSITE" id="PS50102"/>
    </source>
</evidence>
<gene>
    <name evidence="9" type="ORF">CSSPTR1EN2_LOCUS18650</name>
</gene>
<comment type="subcellular location">
    <subcellularLocation>
        <location evidence="1">Nucleus</location>
    </subcellularLocation>
</comment>
<evidence type="ECO:0000256" key="2">
    <source>
        <dbReference type="ARBA" id="ARBA00022664"/>
    </source>
</evidence>
<sequence length="271" mass="31077">MSHFGRAGPPDIRDTYSLLVLNITFRTSADDLFPLFDRYGKVVDIFIPRDRRTGESRGFAFVRYKYADEAQKAVEHLDGRNVDGRDIVVQYAKYGRNDESIQRGRITQGSPKWRSRSRSRSPRRSRHRDEHRHRDYRTHSISHRDERHDRDHHRSHERGRDSRRRSPSRSVSRSRSRGRDNVSTRRRTESISVGRKRSPVASRRVKGSPMRSSPSPAARSVSASPDLKVMAPRSASPEEPGGSLSPEHQSISAQQSDPEEQYAGTAAEHET</sequence>
<keyword evidence="4" id="KW-0508">mRNA splicing</keyword>
<keyword evidence="2" id="KW-0507">mRNA processing</keyword>
<proteinExistence type="predicted"/>
<reference evidence="9" key="1">
    <citation type="submission" date="2024-02" db="EMBL/GenBank/DDBJ databases">
        <authorList>
            <consortium name="ELIXIR-Norway"/>
            <consortium name="Elixir Norway"/>
        </authorList>
    </citation>
    <scope>NUCLEOTIDE SEQUENCE</scope>
</reference>
<dbReference type="Gene3D" id="3.30.70.330">
    <property type="match status" value="1"/>
</dbReference>
<evidence type="ECO:0000313" key="9">
    <source>
        <dbReference type="EMBL" id="CAK9227260.1"/>
    </source>
</evidence>
<evidence type="ECO:0000256" key="5">
    <source>
        <dbReference type="ARBA" id="ARBA00023242"/>
    </source>
</evidence>
<feature type="compositionally biased region" description="Basic residues" evidence="7">
    <location>
        <begin position="161"/>
        <end position="176"/>
    </location>
</feature>
<feature type="compositionally biased region" description="Low complexity" evidence="7">
    <location>
        <begin position="208"/>
        <end position="225"/>
    </location>
</feature>
<keyword evidence="5" id="KW-0539">Nucleus</keyword>
<evidence type="ECO:0000313" key="10">
    <source>
        <dbReference type="Proteomes" id="UP001497512"/>
    </source>
</evidence>
<dbReference type="InterPro" id="IPR012677">
    <property type="entry name" value="Nucleotide-bd_a/b_plait_sf"/>
</dbReference>
<feature type="compositionally biased region" description="Basic residues" evidence="7">
    <location>
        <begin position="194"/>
        <end position="206"/>
    </location>
</feature>
<evidence type="ECO:0000256" key="3">
    <source>
        <dbReference type="ARBA" id="ARBA00022884"/>
    </source>
</evidence>
<keyword evidence="10" id="KW-1185">Reference proteome</keyword>
<evidence type="ECO:0000256" key="6">
    <source>
        <dbReference type="PROSITE-ProRule" id="PRU00176"/>
    </source>
</evidence>
<evidence type="ECO:0000256" key="7">
    <source>
        <dbReference type="SAM" id="MobiDB-lite"/>
    </source>
</evidence>